<evidence type="ECO:0000256" key="1">
    <source>
        <dbReference type="SAM" id="MobiDB-lite"/>
    </source>
</evidence>
<accession>A0A6J4L4X6</accession>
<reference evidence="2" key="1">
    <citation type="submission" date="2020-02" db="EMBL/GenBank/DDBJ databases">
        <authorList>
            <person name="Meier V. D."/>
        </authorList>
    </citation>
    <scope>NUCLEOTIDE SEQUENCE</scope>
    <source>
        <strain evidence="2">AVDCRST_MAG90</strain>
    </source>
</reference>
<name>A0A6J4L4X6_9HYPH</name>
<protein>
    <submittedName>
        <fullName evidence="2">Uncharacterized protein</fullName>
    </submittedName>
</protein>
<dbReference type="AlphaFoldDB" id="A0A6J4L4X6"/>
<feature type="non-terminal residue" evidence="2">
    <location>
        <position position="1"/>
    </location>
</feature>
<sequence length="55" mass="6182">ERARDQHPPGPAGRCDRRRRGFQRGLARGLCRHRPGRRPRADAGAARSRLDTAPI</sequence>
<gene>
    <name evidence="2" type="ORF">AVDCRST_MAG90-1026</name>
</gene>
<organism evidence="2">
    <name type="scientific">uncultured Microvirga sp</name>
    <dbReference type="NCBI Taxonomy" id="412392"/>
    <lineage>
        <taxon>Bacteria</taxon>
        <taxon>Pseudomonadati</taxon>
        <taxon>Pseudomonadota</taxon>
        <taxon>Alphaproteobacteria</taxon>
        <taxon>Hyphomicrobiales</taxon>
        <taxon>Methylobacteriaceae</taxon>
        <taxon>Microvirga</taxon>
        <taxon>environmental samples</taxon>
    </lineage>
</organism>
<dbReference type="EMBL" id="CADCUC010000195">
    <property type="protein sequence ID" value="CAA9321455.1"/>
    <property type="molecule type" value="Genomic_DNA"/>
</dbReference>
<proteinExistence type="predicted"/>
<feature type="region of interest" description="Disordered" evidence="1">
    <location>
        <begin position="1"/>
        <end position="55"/>
    </location>
</feature>
<evidence type="ECO:0000313" key="2">
    <source>
        <dbReference type="EMBL" id="CAA9321455.1"/>
    </source>
</evidence>
<feature type="non-terminal residue" evidence="2">
    <location>
        <position position="55"/>
    </location>
</feature>